<gene>
    <name evidence="4" type="ORF">CHLRE_40g760147v5</name>
</gene>
<dbReference type="CDD" id="cd00051">
    <property type="entry name" value="EFh"/>
    <property type="match status" value="1"/>
</dbReference>
<accession>A0A2K3CMT7</accession>
<protein>
    <recommendedName>
        <fullName evidence="3">EF-hand domain-containing protein</fullName>
    </recommendedName>
</protein>
<keyword evidence="5" id="KW-1185">Reference proteome</keyword>
<dbReference type="Gramene" id="PNW69600">
    <property type="protein sequence ID" value="PNW69600"/>
    <property type="gene ID" value="CHLRE_40g760147v5"/>
</dbReference>
<dbReference type="PaxDb" id="3055-EDO96415"/>
<organism evidence="4 5">
    <name type="scientific">Chlamydomonas reinhardtii</name>
    <name type="common">Chlamydomonas smithii</name>
    <dbReference type="NCBI Taxonomy" id="3055"/>
    <lineage>
        <taxon>Eukaryota</taxon>
        <taxon>Viridiplantae</taxon>
        <taxon>Chlorophyta</taxon>
        <taxon>core chlorophytes</taxon>
        <taxon>Chlorophyceae</taxon>
        <taxon>CS clade</taxon>
        <taxon>Chlamydomonadales</taxon>
        <taxon>Chlamydomonadaceae</taxon>
        <taxon>Chlamydomonas</taxon>
    </lineage>
</organism>
<dbReference type="InterPro" id="IPR050145">
    <property type="entry name" value="Centrin_CML-like"/>
</dbReference>
<dbReference type="EMBL" id="KZ454967">
    <property type="protein sequence ID" value="PNW69600.1"/>
    <property type="molecule type" value="Genomic_DNA"/>
</dbReference>
<dbReference type="Pfam" id="PF13499">
    <property type="entry name" value="EF-hand_7"/>
    <property type="match status" value="2"/>
</dbReference>
<feature type="domain" description="EF-hand" evidence="3">
    <location>
        <begin position="321"/>
        <end position="354"/>
    </location>
</feature>
<dbReference type="PROSITE" id="PS00018">
    <property type="entry name" value="EF_HAND_1"/>
    <property type="match status" value="3"/>
</dbReference>
<evidence type="ECO:0000259" key="3">
    <source>
        <dbReference type="PROSITE" id="PS50222"/>
    </source>
</evidence>
<feature type="domain" description="EF-hand" evidence="3">
    <location>
        <begin position="281"/>
        <end position="316"/>
    </location>
</feature>
<dbReference type="PROSITE" id="PS50222">
    <property type="entry name" value="EF_HAND_2"/>
    <property type="match status" value="3"/>
</dbReference>
<keyword evidence="2" id="KW-0106">Calcium</keyword>
<dbReference type="AlphaFoldDB" id="A0A2K3CMT7"/>
<evidence type="ECO:0000256" key="1">
    <source>
        <dbReference type="ARBA" id="ARBA00022737"/>
    </source>
</evidence>
<reference evidence="4 5" key="1">
    <citation type="journal article" date="2007" name="Science">
        <title>The Chlamydomonas genome reveals the evolution of key animal and plant functions.</title>
        <authorList>
            <person name="Merchant S.S."/>
            <person name="Prochnik S.E."/>
            <person name="Vallon O."/>
            <person name="Harris E.H."/>
            <person name="Karpowicz S.J."/>
            <person name="Witman G.B."/>
            <person name="Terry A."/>
            <person name="Salamov A."/>
            <person name="Fritz-Laylin L.K."/>
            <person name="Marechal-Drouard L."/>
            <person name="Marshall W.F."/>
            <person name="Qu L.H."/>
            <person name="Nelson D.R."/>
            <person name="Sanderfoot A.A."/>
            <person name="Spalding M.H."/>
            <person name="Kapitonov V.V."/>
            <person name="Ren Q."/>
            <person name="Ferris P."/>
            <person name="Lindquist E."/>
            <person name="Shapiro H."/>
            <person name="Lucas S.M."/>
            <person name="Grimwood J."/>
            <person name="Schmutz J."/>
            <person name="Cardol P."/>
            <person name="Cerutti H."/>
            <person name="Chanfreau G."/>
            <person name="Chen C.L."/>
            <person name="Cognat V."/>
            <person name="Croft M.T."/>
            <person name="Dent R."/>
            <person name="Dutcher S."/>
            <person name="Fernandez E."/>
            <person name="Fukuzawa H."/>
            <person name="Gonzalez-Ballester D."/>
            <person name="Gonzalez-Halphen D."/>
            <person name="Hallmann A."/>
            <person name="Hanikenne M."/>
            <person name="Hippler M."/>
            <person name="Inwood W."/>
            <person name="Jabbari K."/>
            <person name="Kalanon M."/>
            <person name="Kuras R."/>
            <person name="Lefebvre P.A."/>
            <person name="Lemaire S.D."/>
            <person name="Lobanov A.V."/>
            <person name="Lohr M."/>
            <person name="Manuell A."/>
            <person name="Meier I."/>
            <person name="Mets L."/>
            <person name="Mittag M."/>
            <person name="Mittelmeier T."/>
            <person name="Moroney J.V."/>
            <person name="Moseley J."/>
            <person name="Napoli C."/>
            <person name="Nedelcu A.M."/>
            <person name="Niyogi K."/>
            <person name="Novoselov S.V."/>
            <person name="Paulsen I.T."/>
            <person name="Pazour G."/>
            <person name="Purton S."/>
            <person name="Ral J.P."/>
            <person name="Riano-Pachon D.M."/>
            <person name="Riekhof W."/>
            <person name="Rymarquis L."/>
            <person name="Schroda M."/>
            <person name="Stern D."/>
            <person name="Umen J."/>
            <person name="Willows R."/>
            <person name="Wilson N."/>
            <person name="Zimmer S.L."/>
            <person name="Allmer J."/>
            <person name="Balk J."/>
            <person name="Bisova K."/>
            <person name="Chen C.J."/>
            <person name="Elias M."/>
            <person name="Gendler K."/>
            <person name="Hauser C."/>
            <person name="Lamb M.R."/>
            <person name="Ledford H."/>
            <person name="Long J.C."/>
            <person name="Minagawa J."/>
            <person name="Page M.D."/>
            <person name="Pan J."/>
            <person name="Pootakham W."/>
            <person name="Roje S."/>
            <person name="Rose A."/>
            <person name="Stahlberg E."/>
            <person name="Terauchi A.M."/>
            <person name="Yang P."/>
            <person name="Ball S."/>
            <person name="Bowler C."/>
            <person name="Dieckmann C.L."/>
            <person name="Gladyshev V.N."/>
            <person name="Green P."/>
            <person name="Jorgensen R."/>
            <person name="Mayfield S."/>
            <person name="Mueller-Roeber B."/>
            <person name="Rajamani S."/>
            <person name="Sayre R.T."/>
            <person name="Brokstein P."/>
            <person name="Dubchak I."/>
            <person name="Goodstein D."/>
            <person name="Hornick L."/>
            <person name="Huang Y.W."/>
            <person name="Jhaveri J."/>
            <person name="Luo Y."/>
            <person name="Martinez D."/>
            <person name="Ngau W.C."/>
            <person name="Otillar B."/>
            <person name="Poliakov A."/>
            <person name="Porter A."/>
            <person name="Szajkowski L."/>
            <person name="Werner G."/>
            <person name="Zhou K."/>
            <person name="Grigoriev I.V."/>
            <person name="Rokhsar D.S."/>
            <person name="Grossman A.R."/>
        </authorList>
    </citation>
    <scope>NUCLEOTIDE SEQUENCE [LARGE SCALE GENOMIC DNA]</scope>
    <source>
        <strain evidence="5">CC-503</strain>
    </source>
</reference>
<evidence type="ECO:0000313" key="5">
    <source>
        <dbReference type="Proteomes" id="UP000006906"/>
    </source>
</evidence>
<dbReference type="Gene3D" id="1.10.238.10">
    <property type="entry name" value="EF-hand"/>
    <property type="match status" value="2"/>
</dbReference>
<dbReference type="ExpressionAtlas" id="A0A2K3CMT7">
    <property type="expression patterns" value="baseline and differential"/>
</dbReference>
<dbReference type="KEGG" id="cre:CHLRE_40g760147v5"/>
<dbReference type="GO" id="GO:0005509">
    <property type="term" value="F:calcium ion binding"/>
    <property type="evidence" value="ECO:0000318"/>
    <property type="project" value="GO_Central"/>
</dbReference>
<dbReference type="SMART" id="SM00054">
    <property type="entry name" value="EFh"/>
    <property type="match status" value="3"/>
</dbReference>
<dbReference type="SUPFAM" id="SSF47473">
    <property type="entry name" value="EF-hand"/>
    <property type="match status" value="1"/>
</dbReference>
<proteinExistence type="predicted"/>
<keyword evidence="1" id="KW-0677">Repeat</keyword>
<evidence type="ECO:0000256" key="2">
    <source>
        <dbReference type="ARBA" id="ARBA00022837"/>
    </source>
</evidence>
<dbReference type="Proteomes" id="UP000006906">
    <property type="component" value="Unassembled WGS sequence"/>
</dbReference>
<dbReference type="InterPro" id="IPR002048">
    <property type="entry name" value="EF_hand_dom"/>
</dbReference>
<sequence>MADVTSSLKSCRTAYKEAAAIVRMTEGGKERPEMAEDSIGAEMALCRLAEMLVQPGNTTAAMSAFQQYDSSGDGYLDVGELCKALRSLPGVQLSNHEVRLLLAYLFHYGDKDKDLRLSVAELQSSLAPFVPRPKEEELQRAVAAYNANHNLPALLRNIHKLQPALLSAVCTQLSGGAGAASPFPLESLGALIAMAAPGVTIPSLEVERLRQLLVLDTGVHTMQPADLVTQVGLCADAIKRAAAISRMVLEAKSQNIPVQLDTDLGGAEIVLQRMSDMLVEGNGQQIAEAFKRFDKDGSGYLDGPEFCGALRQAQAMITMDEVRTMLAYIHMDADRDANGHISLDEIQAILRPFQ</sequence>
<dbReference type="InParanoid" id="A0A2K3CMT7"/>
<dbReference type="GeneID" id="5729205"/>
<dbReference type="InterPro" id="IPR011992">
    <property type="entry name" value="EF-hand-dom_pair"/>
</dbReference>
<name>A0A2K3CMT7_CHLRE</name>
<evidence type="ECO:0000313" key="4">
    <source>
        <dbReference type="EMBL" id="PNW69600.1"/>
    </source>
</evidence>
<dbReference type="PANTHER" id="PTHR23050">
    <property type="entry name" value="CALCIUM BINDING PROTEIN"/>
    <property type="match status" value="1"/>
</dbReference>
<dbReference type="OrthoDB" id="529822at2759"/>
<dbReference type="InterPro" id="IPR018247">
    <property type="entry name" value="EF_Hand_1_Ca_BS"/>
</dbReference>
<dbReference type="RefSeq" id="XP_042914029.1">
    <property type="nucleotide sequence ID" value="XM_043073042.1"/>
</dbReference>
<feature type="domain" description="EF-hand" evidence="3">
    <location>
        <begin position="56"/>
        <end position="91"/>
    </location>
</feature>